<dbReference type="GO" id="GO:0005634">
    <property type="term" value="C:nucleus"/>
    <property type="evidence" value="ECO:0007669"/>
    <property type="project" value="UniProtKB-SubCell"/>
</dbReference>
<dbReference type="GO" id="GO:0008270">
    <property type="term" value="F:zinc ion binding"/>
    <property type="evidence" value="ECO:0007669"/>
    <property type="project" value="InterPro"/>
</dbReference>
<dbReference type="Pfam" id="PF11951">
    <property type="entry name" value="Fungal_trans_2"/>
    <property type="match status" value="1"/>
</dbReference>
<evidence type="ECO:0000256" key="2">
    <source>
        <dbReference type="ARBA" id="ARBA00023242"/>
    </source>
</evidence>
<dbReference type="InterPro" id="IPR021858">
    <property type="entry name" value="Fun_TF"/>
</dbReference>
<dbReference type="CDD" id="cd12148">
    <property type="entry name" value="fungal_TF_MHR"/>
    <property type="match status" value="1"/>
</dbReference>
<dbReference type="SUPFAM" id="SSF57701">
    <property type="entry name" value="Zn2/Cys6 DNA-binding domain"/>
    <property type="match status" value="1"/>
</dbReference>
<dbReference type="InterPro" id="IPR036864">
    <property type="entry name" value="Zn2-C6_fun-type_DNA-bd_sf"/>
</dbReference>
<dbReference type="EMBL" id="MU004192">
    <property type="protein sequence ID" value="KAF2493505.1"/>
    <property type="molecule type" value="Genomic_DNA"/>
</dbReference>
<evidence type="ECO:0000256" key="1">
    <source>
        <dbReference type="ARBA" id="ARBA00004123"/>
    </source>
</evidence>
<feature type="region of interest" description="Disordered" evidence="3">
    <location>
        <begin position="73"/>
        <end position="118"/>
    </location>
</feature>
<feature type="compositionally biased region" description="Polar residues" evidence="3">
    <location>
        <begin position="73"/>
        <end position="83"/>
    </location>
</feature>
<comment type="subcellular location">
    <subcellularLocation>
        <location evidence="1">Nucleus</location>
    </subcellularLocation>
</comment>
<organism evidence="4 5">
    <name type="scientific">Lophium mytilinum</name>
    <dbReference type="NCBI Taxonomy" id="390894"/>
    <lineage>
        <taxon>Eukaryota</taxon>
        <taxon>Fungi</taxon>
        <taxon>Dikarya</taxon>
        <taxon>Ascomycota</taxon>
        <taxon>Pezizomycotina</taxon>
        <taxon>Dothideomycetes</taxon>
        <taxon>Pleosporomycetidae</taxon>
        <taxon>Mytilinidiales</taxon>
        <taxon>Mytilinidiaceae</taxon>
        <taxon>Lophium</taxon>
    </lineage>
</organism>
<evidence type="ECO:0000313" key="5">
    <source>
        <dbReference type="Proteomes" id="UP000799750"/>
    </source>
</evidence>
<keyword evidence="2" id="KW-0539">Nucleus</keyword>
<protein>
    <recommendedName>
        <fullName evidence="6">Zn(2)-C6 fungal-type domain-containing protein</fullName>
    </recommendedName>
</protein>
<evidence type="ECO:0000256" key="3">
    <source>
        <dbReference type="SAM" id="MobiDB-lite"/>
    </source>
</evidence>
<accession>A0A6A6QM79</accession>
<dbReference type="PANTHER" id="PTHR37534:SF46">
    <property type="entry name" value="ZN(II)2CYS6 TRANSCRIPTION FACTOR (EUROFUNG)"/>
    <property type="match status" value="1"/>
</dbReference>
<proteinExistence type="predicted"/>
<evidence type="ECO:0000313" key="4">
    <source>
        <dbReference type="EMBL" id="KAF2493505.1"/>
    </source>
</evidence>
<keyword evidence="5" id="KW-1185">Reference proteome</keyword>
<name>A0A6A6QM79_9PEZI</name>
<dbReference type="Proteomes" id="UP000799750">
    <property type="component" value="Unassembled WGS sequence"/>
</dbReference>
<reference evidence="4" key="1">
    <citation type="journal article" date="2020" name="Stud. Mycol.">
        <title>101 Dothideomycetes genomes: a test case for predicting lifestyles and emergence of pathogens.</title>
        <authorList>
            <person name="Haridas S."/>
            <person name="Albert R."/>
            <person name="Binder M."/>
            <person name="Bloem J."/>
            <person name="Labutti K."/>
            <person name="Salamov A."/>
            <person name="Andreopoulos B."/>
            <person name="Baker S."/>
            <person name="Barry K."/>
            <person name="Bills G."/>
            <person name="Bluhm B."/>
            <person name="Cannon C."/>
            <person name="Castanera R."/>
            <person name="Culley D."/>
            <person name="Daum C."/>
            <person name="Ezra D."/>
            <person name="Gonzalez J."/>
            <person name="Henrissat B."/>
            <person name="Kuo A."/>
            <person name="Liang C."/>
            <person name="Lipzen A."/>
            <person name="Lutzoni F."/>
            <person name="Magnuson J."/>
            <person name="Mondo S."/>
            <person name="Nolan M."/>
            <person name="Ohm R."/>
            <person name="Pangilinan J."/>
            <person name="Park H.-J."/>
            <person name="Ramirez L."/>
            <person name="Alfaro M."/>
            <person name="Sun H."/>
            <person name="Tritt A."/>
            <person name="Yoshinaga Y."/>
            <person name="Zwiers L.-H."/>
            <person name="Turgeon B."/>
            <person name="Goodwin S."/>
            <person name="Spatafora J."/>
            <person name="Crous P."/>
            <person name="Grigoriev I."/>
        </authorList>
    </citation>
    <scope>NUCLEOTIDE SEQUENCE</scope>
    <source>
        <strain evidence="4">CBS 269.34</strain>
    </source>
</reference>
<dbReference type="OrthoDB" id="2015447at2759"/>
<sequence>MASVQHVRSGAKNSGHRTNSLGYAKIDCHTCAASKEPCDRQRPWCGTCIAAGQKCGGFAMDLVWKGLAVADNATQSSPSSGSSVDRKRQRQSSKEHHEFKFIQGRPKRKRKPKNSDQQTMIGSLRPFHLSDQVDVVVAAAPQTVVNPIISEPGSSSGGSVYGDLTELNDGPFIHENALGSRLPHLMSFESNPDITVEMPQPAYDTTSDNFWHDSPESNTLLPQNLSSPSLNDARFLEDLVAEGLQLVTGGSNFAQSRLISEGFTFPNEENTDEVTYEEQFPLAVGVPYRDLAHKYSPVLAMYDEDFCVMPLSRDCSTNPFRICINRSQSSAFLLHAILALSSQHLAKKNDCAALMTEMHNHRSSAIQLFSQALGNTQSKFRPLLDTVLILINLEITQSARGMWGVHLNGARRLLEQAGPVEKCQGNSRIRAQLAMLVWWDVTIAFIARKEPRLPIAYLETLMEYDETDGWTYFILNGCPPELVMAMARLAKLAGIYEKTTRMEWTMFNHAPVDAIVEEVKNFVNDADVDLDDLEHMEEDADTRRNRFHCIEAWRHAILLHVCRVFTPKQDAFGLRLISHLSRVVLDHVRCIPATEVIQKQVLLPIFLAASEAGDEHSRSFARQYCEHWNIASRTSHFQATAELLEDIWKDWRHSTRDVYWWGLKTGGQVWPQTGSGEDQSMVSELLLG</sequence>
<gene>
    <name evidence="4" type="ORF">BU16DRAFT_583595</name>
</gene>
<evidence type="ECO:0008006" key="6">
    <source>
        <dbReference type="Google" id="ProtNLM"/>
    </source>
</evidence>
<dbReference type="PANTHER" id="PTHR37534">
    <property type="entry name" value="TRANSCRIPTIONAL ACTIVATOR PROTEIN UGA3"/>
    <property type="match status" value="1"/>
</dbReference>
<dbReference type="GO" id="GO:0000981">
    <property type="term" value="F:DNA-binding transcription factor activity, RNA polymerase II-specific"/>
    <property type="evidence" value="ECO:0007669"/>
    <property type="project" value="InterPro"/>
</dbReference>
<dbReference type="AlphaFoldDB" id="A0A6A6QM79"/>